<feature type="compositionally biased region" description="Polar residues" evidence="1">
    <location>
        <begin position="64"/>
        <end position="76"/>
    </location>
</feature>
<proteinExistence type="predicted"/>
<reference evidence="2 3" key="1">
    <citation type="submission" date="2021-04" db="EMBL/GenBank/DDBJ databases">
        <authorList>
            <person name="Bliznina A."/>
        </authorList>
    </citation>
    <scope>NUCLEOTIDE SEQUENCE [LARGE SCALE GENOMIC DNA]</scope>
</reference>
<dbReference type="EMBL" id="OU015568">
    <property type="protein sequence ID" value="CAG5087022.1"/>
    <property type="molecule type" value="Genomic_DNA"/>
</dbReference>
<evidence type="ECO:0000313" key="2">
    <source>
        <dbReference type="EMBL" id="CAG5087022.1"/>
    </source>
</evidence>
<accession>A0ABN7RYR8</accession>
<feature type="region of interest" description="Disordered" evidence="1">
    <location>
        <begin position="1"/>
        <end position="76"/>
    </location>
</feature>
<feature type="compositionally biased region" description="Low complexity" evidence="1">
    <location>
        <begin position="1"/>
        <end position="39"/>
    </location>
</feature>
<name>A0ABN7RYR8_OIKDI</name>
<gene>
    <name evidence="2" type="ORF">OKIOD_LOCUS2996</name>
</gene>
<evidence type="ECO:0000313" key="3">
    <source>
        <dbReference type="Proteomes" id="UP001158576"/>
    </source>
</evidence>
<evidence type="ECO:0000256" key="1">
    <source>
        <dbReference type="SAM" id="MobiDB-lite"/>
    </source>
</evidence>
<sequence length="76" mass="8329">MSDLSDSESFTSSSYTSYSDSLTYSDGSLTDSSDFDLLLATPQRTSQNRPEAQAKTTEEEKMKNQSSALVKTSTLE</sequence>
<organism evidence="2 3">
    <name type="scientific">Oikopleura dioica</name>
    <name type="common">Tunicate</name>
    <dbReference type="NCBI Taxonomy" id="34765"/>
    <lineage>
        <taxon>Eukaryota</taxon>
        <taxon>Metazoa</taxon>
        <taxon>Chordata</taxon>
        <taxon>Tunicata</taxon>
        <taxon>Appendicularia</taxon>
        <taxon>Copelata</taxon>
        <taxon>Oikopleuridae</taxon>
        <taxon>Oikopleura</taxon>
    </lineage>
</organism>
<dbReference type="Proteomes" id="UP001158576">
    <property type="component" value="Chromosome PAR"/>
</dbReference>
<protein>
    <submittedName>
        <fullName evidence="2">Oidioi.mRNA.OKI2018_I69.PAR.g11438.t1.cds</fullName>
    </submittedName>
</protein>
<keyword evidence="3" id="KW-1185">Reference proteome</keyword>